<dbReference type="InterPro" id="IPR051734">
    <property type="entry name" value="VapB_TA_antitoxins"/>
</dbReference>
<dbReference type="NCBIfam" id="NF040493">
    <property type="entry name" value="TA_anti_VapB"/>
    <property type="match status" value="1"/>
</dbReference>
<name>A0A084Y2J3_9PROT</name>
<dbReference type="GO" id="GO:0003677">
    <property type="term" value="F:DNA binding"/>
    <property type="evidence" value="ECO:0007669"/>
    <property type="project" value="UniProtKB-UniRule"/>
</dbReference>
<dbReference type="PANTHER" id="PTHR37550:SF3">
    <property type="entry name" value="ANTITOXIN VAPB1"/>
    <property type="match status" value="1"/>
</dbReference>
<dbReference type="EMBL" id="JDSS02000018">
    <property type="protein sequence ID" value="KFB68937.1"/>
    <property type="molecule type" value="Genomic_DNA"/>
</dbReference>
<dbReference type="PROSITE" id="PS51740">
    <property type="entry name" value="SPOVT_ABRB"/>
    <property type="match status" value="1"/>
</dbReference>
<dbReference type="InterPro" id="IPR037914">
    <property type="entry name" value="SpoVT-AbrB_sf"/>
</dbReference>
<evidence type="ECO:0000256" key="1">
    <source>
        <dbReference type="ARBA" id="ARBA00007924"/>
    </source>
</evidence>
<gene>
    <name evidence="4" type="ORF">CAPSK01_001126</name>
</gene>
<organism evidence="4 5">
    <name type="scientific">Candidatus Accumulibacter vicinus</name>
    <dbReference type="NCBI Taxonomy" id="2954382"/>
    <lineage>
        <taxon>Bacteria</taxon>
        <taxon>Pseudomonadati</taxon>
        <taxon>Pseudomonadota</taxon>
        <taxon>Betaproteobacteria</taxon>
        <taxon>Candidatus Accumulibacter</taxon>
    </lineage>
</organism>
<dbReference type="AlphaFoldDB" id="A0A084Y2J3"/>
<dbReference type="Gene3D" id="2.10.260.10">
    <property type="match status" value="1"/>
</dbReference>
<accession>A0A084Y2J3</accession>
<dbReference type="InterPro" id="IPR047976">
    <property type="entry name" value="Anti_VapB2-like"/>
</dbReference>
<comment type="caution">
    <text evidence="4">The sequence shown here is derived from an EMBL/GenBank/DDBJ whole genome shotgun (WGS) entry which is preliminary data.</text>
</comment>
<evidence type="ECO:0000313" key="5">
    <source>
        <dbReference type="Proteomes" id="UP000019812"/>
    </source>
</evidence>
<keyword evidence="2" id="KW-0238">DNA-binding</keyword>
<dbReference type="InterPro" id="IPR007159">
    <property type="entry name" value="SpoVT-AbrB_dom"/>
</dbReference>
<dbReference type="STRING" id="1457154.CAPSK01_001126"/>
<reference evidence="4 5" key="1">
    <citation type="submission" date="2014-07" db="EMBL/GenBank/DDBJ databases">
        <title>Expanding our view of genomic diversity in Candidatus Accumulibacter clades.</title>
        <authorList>
            <person name="Skennerton C.T."/>
            <person name="Barr J.J."/>
            <person name="Slater F.R."/>
            <person name="Bond P.L."/>
            <person name="Tyson G.W."/>
        </authorList>
    </citation>
    <scope>NUCLEOTIDE SEQUENCE [LARGE SCALE GENOMIC DNA]</scope>
    <source>
        <strain evidence="5">SK-01</strain>
    </source>
</reference>
<dbReference type="Pfam" id="PF04014">
    <property type="entry name" value="MazE_antitoxin"/>
    <property type="match status" value="1"/>
</dbReference>
<protein>
    <submittedName>
        <fullName evidence="4">Virulence-associated protein</fullName>
    </submittedName>
</protein>
<dbReference type="RefSeq" id="WP_034923316.1">
    <property type="nucleotide sequence ID" value="NZ_JDSS02000018.1"/>
</dbReference>
<sequence>MDTARLFRSGRSQAVRLPKEYRFAGTEVVVRHFGNGVLLLPVDDPWQMLETALSSFEPGFVMTREQPATQVRAEITA</sequence>
<proteinExistence type="inferred from homology"/>
<dbReference type="SMART" id="SM00966">
    <property type="entry name" value="SpoVT_AbrB"/>
    <property type="match status" value="1"/>
</dbReference>
<dbReference type="Proteomes" id="UP000019812">
    <property type="component" value="Unassembled WGS sequence"/>
</dbReference>
<comment type="similarity">
    <text evidence="1">Belongs to the VapB family.</text>
</comment>
<feature type="domain" description="SpoVT-AbrB" evidence="3">
    <location>
        <begin position="4"/>
        <end position="44"/>
    </location>
</feature>
<dbReference type="SUPFAM" id="SSF89447">
    <property type="entry name" value="AbrB/MazE/MraZ-like"/>
    <property type="match status" value="1"/>
</dbReference>
<evidence type="ECO:0000313" key="4">
    <source>
        <dbReference type="EMBL" id="KFB68937.1"/>
    </source>
</evidence>
<dbReference type="PANTHER" id="PTHR37550">
    <property type="entry name" value="ANTITOXIN VAPB1"/>
    <property type="match status" value="1"/>
</dbReference>
<evidence type="ECO:0000256" key="2">
    <source>
        <dbReference type="PROSITE-ProRule" id="PRU01076"/>
    </source>
</evidence>
<evidence type="ECO:0000259" key="3">
    <source>
        <dbReference type="PROSITE" id="PS51740"/>
    </source>
</evidence>